<keyword evidence="1" id="KW-1185">Reference proteome</keyword>
<dbReference type="WBParaSite" id="Minc3s00267g09000">
    <property type="protein sequence ID" value="Minc3s00267g09000"/>
    <property type="gene ID" value="Minc3s00267g09000"/>
</dbReference>
<protein>
    <submittedName>
        <fullName evidence="2">Uncharacterized protein</fullName>
    </submittedName>
</protein>
<organism evidence="1 2">
    <name type="scientific">Meloidogyne incognita</name>
    <name type="common">Southern root-knot nematode worm</name>
    <name type="synonym">Oxyuris incognita</name>
    <dbReference type="NCBI Taxonomy" id="6306"/>
    <lineage>
        <taxon>Eukaryota</taxon>
        <taxon>Metazoa</taxon>
        <taxon>Ecdysozoa</taxon>
        <taxon>Nematoda</taxon>
        <taxon>Chromadorea</taxon>
        <taxon>Rhabditida</taxon>
        <taxon>Tylenchina</taxon>
        <taxon>Tylenchomorpha</taxon>
        <taxon>Tylenchoidea</taxon>
        <taxon>Meloidogynidae</taxon>
        <taxon>Meloidogyninae</taxon>
        <taxon>Meloidogyne</taxon>
        <taxon>Meloidogyne incognita group</taxon>
    </lineage>
</organism>
<proteinExistence type="predicted"/>
<evidence type="ECO:0000313" key="2">
    <source>
        <dbReference type="WBParaSite" id="Minc3s00267g09000"/>
    </source>
</evidence>
<dbReference type="Proteomes" id="UP000887563">
    <property type="component" value="Unplaced"/>
</dbReference>
<accession>A0A914L5A4</accession>
<name>A0A914L5A4_MELIC</name>
<reference evidence="2" key="1">
    <citation type="submission" date="2022-11" db="UniProtKB">
        <authorList>
            <consortium name="WormBaseParasite"/>
        </authorList>
    </citation>
    <scope>IDENTIFICATION</scope>
</reference>
<dbReference type="AlphaFoldDB" id="A0A914L5A4"/>
<sequence length="63" mass="7422">MPNTLTTTFQLFDKIDDNSTVEVYITLDDNIHDDITTRRQFDDNDNITTCQHLRHIILDKITI</sequence>
<evidence type="ECO:0000313" key="1">
    <source>
        <dbReference type="Proteomes" id="UP000887563"/>
    </source>
</evidence>